<evidence type="ECO:0000256" key="1">
    <source>
        <dbReference type="ARBA" id="ARBA00023015"/>
    </source>
</evidence>
<dbReference type="Gene3D" id="1.10.10.1320">
    <property type="entry name" value="Anti-sigma factor, zinc-finger domain"/>
    <property type="match status" value="1"/>
</dbReference>
<dbReference type="InterPro" id="IPR041916">
    <property type="entry name" value="Anti_sigma_zinc_sf"/>
</dbReference>
<organism evidence="5 6">
    <name type="scientific">Streptomyces spinosisporus</name>
    <dbReference type="NCBI Taxonomy" id="2927582"/>
    <lineage>
        <taxon>Bacteria</taxon>
        <taxon>Bacillati</taxon>
        <taxon>Actinomycetota</taxon>
        <taxon>Actinomycetes</taxon>
        <taxon>Kitasatosporales</taxon>
        <taxon>Streptomycetaceae</taxon>
        <taxon>Streptomyces</taxon>
    </lineage>
</organism>
<protein>
    <submittedName>
        <fullName evidence="5">Zf-HC2 domain-containing protein</fullName>
    </submittedName>
</protein>
<feature type="domain" description="Putative zinc-finger" evidence="4">
    <location>
        <begin position="10"/>
        <end position="38"/>
    </location>
</feature>
<keyword evidence="1" id="KW-0805">Transcription regulation</keyword>
<evidence type="ECO:0000313" key="6">
    <source>
        <dbReference type="Proteomes" id="UP001165270"/>
    </source>
</evidence>
<evidence type="ECO:0000259" key="4">
    <source>
        <dbReference type="Pfam" id="PF13490"/>
    </source>
</evidence>
<sequence>MWSSQERHRDVAAYALGVLDEADAFRFEDHLMECARCAAHVTEFGPITRQMMLYRRATPRFVSPMSRPGPQLLDRLMAAVAARHRAGRRRFIFGLAASAAIAVAGPGITMMANAGGGDTVDRITATDAKSGVWAQVTTQNAESGSQVQLEIKDGAGPRSCRLIAVGRDGSEQIVTSWTVPRHDAHPITMQGSSAMHPTEIARYDVRTIDGEHLVTLRAD</sequence>
<keyword evidence="3" id="KW-0472">Membrane</keyword>
<evidence type="ECO:0000256" key="2">
    <source>
        <dbReference type="ARBA" id="ARBA00023163"/>
    </source>
</evidence>
<name>A0ABS9XV06_9ACTN</name>
<accession>A0ABS9XV06</accession>
<reference evidence="5" key="1">
    <citation type="submission" date="2022-03" db="EMBL/GenBank/DDBJ databases">
        <title>Streptomyces 7R015 and 7R016 isolated from Barleria lupulina in Thailand.</title>
        <authorList>
            <person name="Kanchanasin P."/>
            <person name="Phongsopitanun W."/>
            <person name="Tanasupawat S."/>
        </authorList>
    </citation>
    <scope>NUCLEOTIDE SEQUENCE</scope>
    <source>
        <strain evidence="5">7R016</strain>
    </source>
</reference>
<feature type="transmembrane region" description="Helical" evidence="3">
    <location>
        <begin position="91"/>
        <end position="112"/>
    </location>
</feature>
<gene>
    <name evidence="5" type="ORF">MQN93_40095</name>
</gene>
<keyword evidence="3" id="KW-1133">Transmembrane helix</keyword>
<keyword evidence="3" id="KW-0812">Transmembrane</keyword>
<evidence type="ECO:0000256" key="3">
    <source>
        <dbReference type="SAM" id="Phobius"/>
    </source>
</evidence>
<dbReference type="InterPro" id="IPR027383">
    <property type="entry name" value="Znf_put"/>
</dbReference>
<keyword evidence="6" id="KW-1185">Reference proteome</keyword>
<dbReference type="Pfam" id="PF13490">
    <property type="entry name" value="zf-HC2"/>
    <property type="match status" value="1"/>
</dbReference>
<dbReference type="EMBL" id="JALDAX010000026">
    <property type="protein sequence ID" value="MCI3245918.1"/>
    <property type="molecule type" value="Genomic_DNA"/>
</dbReference>
<dbReference type="Proteomes" id="UP001165270">
    <property type="component" value="Unassembled WGS sequence"/>
</dbReference>
<evidence type="ECO:0000313" key="5">
    <source>
        <dbReference type="EMBL" id="MCI3245918.1"/>
    </source>
</evidence>
<comment type="caution">
    <text evidence="5">The sequence shown here is derived from an EMBL/GenBank/DDBJ whole genome shotgun (WGS) entry which is preliminary data.</text>
</comment>
<dbReference type="RefSeq" id="WP_242713371.1">
    <property type="nucleotide sequence ID" value="NZ_JALDAX010000026.1"/>
</dbReference>
<keyword evidence="2" id="KW-0804">Transcription</keyword>
<proteinExistence type="predicted"/>